<sequence length="424" mass="47448">MSDPVPNPSLTEHLRFVRAHSPWFAEQWRGLPDEIGLETLPVTDHAAYWAANTPQDNRLLTAPHRDGLVFKSGGTTGSPKFSFFSNQDWQQFCQVFGQGLRRAGLREGEKVANIFYGGQLYASLLFITRCIEEAGGGLCFPIGGSAPPEELIDTLRLFRIETLAGVPTSLLALMPHLAALEPGALQVRRFIYGGEAMYPDQIAELKRLLPECEVASIGIAGVDYGEMGWVDASCEPGVHRCFDESTILEILDEEQRPLDEPEAEGLLHITNVRRRLMPIIRYPVGDRGQWIDPPGTPGRRFRVLGRTDTGARVGPMTLYLSDIERLLGRLKLDQHVSGFQLLIEHSERRDRCTLRIAVQRPLEIPAGLSERLADTLYAERHMYADLIAQGIVHPLSVEWVAVGELRTHPRTGKLQRVIDRRLDP</sequence>
<evidence type="ECO:0000313" key="2">
    <source>
        <dbReference type="Proteomes" id="UP000592294"/>
    </source>
</evidence>
<dbReference type="InterPro" id="IPR045851">
    <property type="entry name" value="AMP-bd_C_sf"/>
</dbReference>
<organism evidence="1 2">
    <name type="scientific">Allochromatium humboldtianum</name>
    <dbReference type="NCBI Taxonomy" id="504901"/>
    <lineage>
        <taxon>Bacteria</taxon>
        <taxon>Pseudomonadati</taxon>
        <taxon>Pseudomonadota</taxon>
        <taxon>Gammaproteobacteria</taxon>
        <taxon>Chromatiales</taxon>
        <taxon>Chromatiaceae</taxon>
        <taxon>Allochromatium</taxon>
    </lineage>
</organism>
<proteinExistence type="predicted"/>
<dbReference type="PANTHER" id="PTHR43845:SF1">
    <property type="entry name" value="BLR5969 PROTEIN"/>
    <property type="match status" value="1"/>
</dbReference>
<accession>A0A850RL68</accession>
<comment type="caution">
    <text evidence="1">The sequence shown here is derived from an EMBL/GenBank/DDBJ whole genome shotgun (WGS) entry which is preliminary data.</text>
</comment>
<dbReference type="EMBL" id="JABZEO010000008">
    <property type="protein sequence ID" value="NVZ10241.1"/>
    <property type="molecule type" value="Genomic_DNA"/>
</dbReference>
<dbReference type="InterPro" id="IPR042099">
    <property type="entry name" value="ANL_N_sf"/>
</dbReference>
<dbReference type="Gene3D" id="3.30.300.30">
    <property type="match status" value="1"/>
</dbReference>
<keyword evidence="2" id="KW-1185">Reference proteome</keyword>
<dbReference type="SUPFAM" id="SSF56801">
    <property type="entry name" value="Acetyl-CoA synthetase-like"/>
    <property type="match status" value="1"/>
</dbReference>
<gene>
    <name evidence="1" type="ORF">HW932_13315</name>
</gene>
<evidence type="ECO:0000313" key="1">
    <source>
        <dbReference type="EMBL" id="NVZ10241.1"/>
    </source>
</evidence>
<name>A0A850RL68_9GAMM</name>
<dbReference type="Gene3D" id="3.40.50.12780">
    <property type="entry name" value="N-terminal domain of ligase-like"/>
    <property type="match status" value="1"/>
</dbReference>
<reference evidence="1 2" key="1">
    <citation type="submission" date="2020-06" db="EMBL/GenBank/DDBJ databases">
        <title>Whole-genome sequence of Allochromatium humboldtianum DSM 21881, type strain.</title>
        <authorList>
            <person name="Kyndt J.A."/>
            <person name="Meyer T.E."/>
        </authorList>
    </citation>
    <scope>NUCLEOTIDE SEQUENCE [LARGE SCALE GENOMIC DNA]</scope>
    <source>
        <strain evidence="1 2">DSM 21881</strain>
    </source>
</reference>
<dbReference type="GO" id="GO:0016874">
    <property type="term" value="F:ligase activity"/>
    <property type="evidence" value="ECO:0007669"/>
    <property type="project" value="UniProtKB-KW"/>
</dbReference>
<keyword evidence="1" id="KW-0436">Ligase</keyword>
<dbReference type="Proteomes" id="UP000592294">
    <property type="component" value="Unassembled WGS sequence"/>
</dbReference>
<dbReference type="RefSeq" id="WP_176976982.1">
    <property type="nucleotide sequence ID" value="NZ_JABZEO010000008.1"/>
</dbReference>
<dbReference type="PANTHER" id="PTHR43845">
    <property type="entry name" value="BLR5969 PROTEIN"/>
    <property type="match status" value="1"/>
</dbReference>
<protein>
    <submittedName>
        <fullName evidence="1">Phenylacetate--CoA ligase family protein</fullName>
    </submittedName>
</protein>
<dbReference type="AlphaFoldDB" id="A0A850RL68"/>